<reference evidence="2" key="1">
    <citation type="submission" date="2017-04" db="EMBL/GenBank/DDBJ databases">
        <authorList>
            <person name="Varghese N."/>
            <person name="Submissions S."/>
        </authorList>
    </citation>
    <scope>NUCLEOTIDE SEQUENCE [LARGE SCALE GENOMIC DNA]</scope>
    <source>
        <strain evidence="2">Dd16</strain>
    </source>
</reference>
<keyword evidence="1" id="KW-0808">Transferase</keyword>
<dbReference type="GO" id="GO:0016740">
    <property type="term" value="F:transferase activity"/>
    <property type="evidence" value="ECO:0007669"/>
    <property type="project" value="UniProtKB-KW"/>
</dbReference>
<evidence type="ECO:0000313" key="2">
    <source>
        <dbReference type="Proteomes" id="UP000192934"/>
    </source>
</evidence>
<name>A0A1X7FYJ6_9SPHN</name>
<sequence>MNRLLECSWSQGWSKVPSLEPEALVRKAVSRAGVAADIDMVGWRDRLTILCSDLHEHARLSPLGRTIAHGQLVGTLVSRFRAHALRRRYAEIDEVPITAPIILLGQMRSGSTRMQRLLACDPSLDSTRFYESWNPVSAGWPLLGMDDRKLRGWAGMASARLLNPEFDTIHPTGWNVPDEEIGLHNLSIFGTAFEAQWRVPNYAAKVEEGDSRGVYKEFRRFLQIIRWSRRDRRDRPWVLKVPQFAQDVSSLAEAFPDARFLYLARDPAQVIASSASLVCNQMMIQSNEVDPRWVAREWFRKVMLRSERLSASKALLRPALEIGFEEVANDWRQQIKRVYHMLGRDPQPQALFAMERYMRASAAHGKGHRYVQPDIDPSVLANVGRAALQSA</sequence>
<dbReference type="RefSeq" id="WP_172840770.1">
    <property type="nucleotide sequence ID" value="NZ_LT840185.1"/>
</dbReference>
<dbReference type="STRING" id="941907.SAMN06295910_0121"/>
<dbReference type="Proteomes" id="UP000192934">
    <property type="component" value="Chromosome I"/>
</dbReference>
<dbReference type="InterPro" id="IPR052736">
    <property type="entry name" value="Stf3_sulfotransferase"/>
</dbReference>
<dbReference type="SUPFAM" id="SSF52540">
    <property type="entry name" value="P-loop containing nucleoside triphosphate hydrolases"/>
    <property type="match status" value="1"/>
</dbReference>
<keyword evidence="2" id="KW-1185">Reference proteome</keyword>
<gene>
    <name evidence="1" type="ORF">SAMN06295910_0121</name>
</gene>
<dbReference type="Pfam" id="PF13469">
    <property type="entry name" value="Sulfotransfer_3"/>
    <property type="match status" value="1"/>
</dbReference>
<dbReference type="InterPro" id="IPR027417">
    <property type="entry name" value="P-loop_NTPase"/>
</dbReference>
<proteinExistence type="predicted"/>
<evidence type="ECO:0000313" key="1">
    <source>
        <dbReference type="EMBL" id="SMF61098.1"/>
    </source>
</evidence>
<organism evidence="1 2">
    <name type="scientific">Allosphingosinicella indica</name>
    <dbReference type="NCBI Taxonomy" id="941907"/>
    <lineage>
        <taxon>Bacteria</taxon>
        <taxon>Pseudomonadati</taxon>
        <taxon>Pseudomonadota</taxon>
        <taxon>Alphaproteobacteria</taxon>
        <taxon>Sphingomonadales</taxon>
        <taxon>Sphingomonadaceae</taxon>
        <taxon>Allosphingosinicella</taxon>
    </lineage>
</organism>
<dbReference type="PANTHER" id="PTHR36451">
    <property type="entry name" value="PAPS-DEPENDENT SULFOTRANSFERASE STF3"/>
    <property type="match status" value="1"/>
</dbReference>
<protein>
    <submittedName>
        <fullName evidence="1">Sulfotransferase family protein</fullName>
    </submittedName>
</protein>
<dbReference type="Gene3D" id="3.40.50.300">
    <property type="entry name" value="P-loop containing nucleotide triphosphate hydrolases"/>
    <property type="match status" value="1"/>
</dbReference>
<accession>A0A1X7FYJ6</accession>
<dbReference type="AlphaFoldDB" id="A0A1X7FYJ6"/>
<dbReference type="PANTHER" id="PTHR36451:SF1">
    <property type="entry name" value="OMEGA-HYDROXY-BETA-DIHYDROMENAQUINONE-9 SULFOTRANSFERASE STF3"/>
    <property type="match status" value="1"/>
</dbReference>
<dbReference type="EMBL" id="LT840185">
    <property type="protein sequence ID" value="SMF61098.1"/>
    <property type="molecule type" value="Genomic_DNA"/>
</dbReference>